<dbReference type="AlphaFoldDB" id="A0A1D6HYF3"/>
<gene>
    <name evidence="1" type="ORF">ZEAMMB73_Zm00001d019552</name>
</gene>
<organism evidence="1">
    <name type="scientific">Zea mays</name>
    <name type="common">Maize</name>
    <dbReference type="NCBI Taxonomy" id="4577"/>
    <lineage>
        <taxon>Eukaryota</taxon>
        <taxon>Viridiplantae</taxon>
        <taxon>Streptophyta</taxon>
        <taxon>Embryophyta</taxon>
        <taxon>Tracheophyta</taxon>
        <taxon>Spermatophyta</taxon>
        <taxon>Magnoliopsida</taxon>
        <taxon>Liliopsida</taxon>
        <taxon>Poales</taxon>
        <taxon>Poaceae</taxon>
        <taxon>PACMAD clade</taxon>
        <taxon>Panicoideae</taxon>
        <taxon>Andropogonodae</taxon>
        <taxon>Andropogoneae</taxon>
        <taxon>Tripsacinae</taxon>
        <taxon>Zea</taxon>
    </lineage>
</organism>
<accession>A0A1D6HYF3</accession>
<sequence length="96" mass="11001">MRMRGFRRSPAVLSEPSFPWGFLLLLLRSVAASQVEQLEPFPVRHQRGGRPEHRSETSTLQLLSEKSPAPLLVFFFLMMIWLLIDSLSTCFGNPRS</sequence>
<proteinExistence type="predicted"/>
<reference evidence="1" key="1">
    <citation type="submission" date="2015-12" db="EMBL/GenBank/DDBJ databases">
        <title>Update maize B73 reference genome by single molecule sequencing technologies.</title>
        <authorList>
            <consortium name="Maize Genome Sequencing Project"/>
            <person name="Ware D."/>
        </authorList>
    </citation>
    <scope>NUCLEOTIDE SEQUENCE [LARGE SCALE GENOMIC DNA]</scope>
    <source>
        <tissue evidence="1">Seedling</tissue>
    </source>
</reference>
<name>A0A1D6HYF3_MAIZE</name>
<protein>
    <submittedName>
        <fullName evidence="1">Alpha-galactosidase</fullName>
    </submittedName>
</protein>
<evidence type="ECO:0000313" key="1">
    <source>
        <dbReference type="EMBL" id="ONM53180.1"/>
    </source>
</evidence>
<dbReference type="EMBL" id="CM007650">
    <property type="protein sequence ID" value="ONM53180.1"/>
    <property type="molecule type" value="Genomic_DNA"/>
</dbReference>